<dbReference type="Pfam" id="PF01936">
    <property type="entry name" value="NYN"/>
    <property type="match status" value="1"/>
</dbReference>
<dbReference type="EMBL" id="CAJOBE010036262">
    <property type="protein sequence ID" value="CAF4310442.1"/>
    <property type="molecule type" value="Genomic_DNA"/>
</dbReference>
<dbReference type="Proteomes" id="UP000663874">
    <property type="component" value="Unassembled WGS sequence"/>
</dbReference>
<protein>
    <recommendedName>
        <fullName evidence="1">NYN domain-containing protein</fullName>
    </recommendedName>
</protein>
<dbReference type="InterPro" id="IPR021139">
    <property type="entry name" value="NYN"/>
</dbReference>
<dbReference type="GO" id="GO:0004540">
    <property type="term" value="F:RNA nuclease activity"/>
    <property type="evidence" value="ECO:0007669"/>
    <property type="project" value="InterPro"/>
</dbReference>
<reference evidence="2" key="1">
    <citation type="submission" date="2021-02" db="EMBL/GenBank/DDBJ databases">
        <authorList>
            <person name="Nowell W R."/>
        </authorList>
    </citation>
    <scope>NUCLEOTIDE SEQUENCE</scope>
</reference>
<sequence length="56" mass="6375">SATVVLISGDIDFVGKLNDLRHQAEFQVIVIHNKLAKDELKATVNAYFSWKLFTNR</sequence>
<evidence type="ECO:0000313" key="2">
    <source>
        <dbReference type="EMBL" id="CAF4310442.1"/>
    </source>
</evidence>
<evidence type="ECO:0000259" key="1">
    <source>
        <dbReference type="Pfam" id="PF01936"/>
    </source>
</evidence>
<evidence type="ECO:0000313" key="3">
    <source>
        <dbReference type="Proteomes" id="UP000663874"/>
    </source>
</evidence>
<organism evidence="2 3">
    <name type="scientific">Rotaria sordida</name>
    <dbReference type="NCBI Taxonomy" id="392033"/>
    <lineage>
        <taxon>Eukaryota</taxon>
        <taxon>Metazoa</taxon>
        <taxon>Spiralia</taxon>
        <taxon>Gnathifera</taxon>
        <taxon>Rotifera</taxon>
        <taxon>Eurotatoria</taxon>
        <taxon>Bdelloidea</taxon>
        <taxon>Philodinida</taxon>
        <taxon>Philodinidae</taxon>
        <taxon>Rotaria</taxon>
    </lineage>
</organism>
<accession>A0A820IJ32</accession>
<feature type="domain" description="NYN" evidence="1">
    <location>
        <begin position="2"/>
        <end position="48"/>
    </location>
</feature>
<feature type="non-terminal residue" evidence="2">
    <location>
        <position position="1"/>
    </location>
</feature>
<dbReference type="AlphaFoldDB" id="A0A820IJ32"/>
<proteinExistence type="predicted"/>
<comment type="caution">
    <text evidence="2">The sequence shown here is derived from an EMBL/GenBank/DDBJ whole genome shotgun (WGS) entry which is preliminary data.</text>
</comment>
<gene>
    <name evidence="2" type="ORF">FNK824_LOCUS40971</name>
</gene>
<name>A0A820IJ32_9BILA</name>